<keyword evidence="2" id="KW-0732">Signal</keyword>
<protein>
    <submittedName>
        <fullName evidence="4">Alpha/beta hydrolase fold domain-containing protein</fullName>
    </submittedName>
</protein>
<feature type="chain" id="PRO_5045694199" evidence="2">
    <location>
        <begin position="26"/>
        <end position="277"/>
    </location>
</feature>
<sequence length="277" mass="29905">MMFRPRLISALFTLTALLNSCSSHATGQAKYSVRKDVVYTPDQWPVELVADLYQPKTSGSTPAVLLIHGGGWNGSERRNDMVGVAKQLAKHGYFVMNATYRLTPDWKYPAPVEDLEQALSYLRSNAGSLGIDTSRIGTFGYSAGGHLAALIGLNPDNRIQAIVAGGAPTDLALWPNGKLTGLLIGGPLQGNEAAYRTASPVNHVTPDSPPIFIYHGSEDTLVPTAHPHALIAALEANNVEHQVYWINGRSHIMAHLFPAAAINESIDFLDSLLKNSR</sequence>
<organism evidence="4 5">
    <name type="scientific">Luteolibacter algae</name>
    <dbReference type="NCBI Taxonomy" id="454151"/>
    <lineage>
        <taxon>Bacteria</taxon>
        <taxon>Pseudomonadati</taxon>
        <taxon>Verrucomicrobiota</taxon>
        <taxon>Verrucomicrobiia</taxon>
        <taxon>Verrucomicrobiales</taxon>
        <taxon>Verrucomicrobiaceae</taxon>
        <taxon>Luteolibacter</taxon>
    </lineage>
</organism>
<keyword evidence="1 4" id="KW-0378">Hydrolase</keyword>
<dbReference type="InterPro" id="IPR049492">
    <property type="entry name" value="BD-FAE-like_dom"/>
</dbReference>
<keyword evidence="5" id="KW-1185">Reference proteome</keyword>
<accession>A0ABW5D4M6</accession>
<feature type="domain" description="BD-FAE-like" evidence="3">
    <location>
        <begin position="51"/>
        <end position="233"/>
    </location>
</feature>
<reference evidence="5" key="1">
    <citation type="journal article" date="2019" name="Int. J. Syst. Evol. Microbiol.">
        <title>The Global Catalogue of Microorganisms (GCM) 10K type strain sequencing project: providing services to taxonomists for standard genome sequencing and annotation.</title>
        <authorList>
            <consortium name="The Broad Institute Genomics Platform"/>
            <consortium name="The Broad Institute Genome Sequencing Center for Infectious Disease"/>
            <person name="Wu L."/>
            <person name="Ma J."/>
        </authorList>
    </citation>
    <scope>NUCLEOTIDE SEQUENCE [LARGE SCALE GENOMIC DNA]</scope>
    <source>
        <strain evidence="5">CGMCC 4.7106</strain>
    </source>
</reference>
<evidence type="ECO:0000313" key="5">
    <source>
        <dbReference type="Proteomes" id="UP001597375"/>
    </source>
</evidence>
<evidence type="ECO:0000313" key="4">
    <source>
        <dbReference type="EMBL" id="MFD2255695.1"/>
    </source>
</evidence>
<comment type="caution">
    <text evidence="4">The sequence shown here is derived from an EMBL/GenBank/DDBJ whole genome shotgun (WGS) entry which is preliminary data.</text>
</comment>
<dbReference type="PANTHER" id="PTHR48081">
    <property type="entry name" value="AB HYDROLASE SUPERFAMILY PROTEIN C4A8.06C"/>
    <property type="match status" value="1"/>
</dbReference>
<dbReference type="RefSeq" id="WP_386818351.1">
    <property type="nucleotide sequence ID" value="NZ_JBHUIT010000002.1"/>
</dbReference>
<dbReference type="InterPro" id="IPR050300">
    <property type="entry name" value="GDXG_lipolytic_enzyme"/>
</dbReference>
<name>A0ABW5D4M6_9BACT</name>
<gene>
    <name evidence="4" type="ORF">ACFSSA_03320</name>
</gene>
<dbReference type="Gene3D" id="3.40.50.1820">
    <property type="entry name" value="alpha/beta hydrolase"/>
    <property type="match status" value="1"/>
</dbReference>
<dbReference type="InterPro" id="IPR029058">
    <property type="entry name" value="AB_hydrolase_fold"/>
</dbReference>
<proteinExistence type="predicted"/>
<feature type="signal peptide" evidence="2">
    <location>
        <begin position="1"/>
        <end position="25"/>
    </location>
</feature>
<dbReference type="PANTHER" id="PTHR48081:SF13">
    <property type="entry name" value="ALPHA_BETA HYDROLASE"/>
    <property type="match status" value="1"/>
</dbReference>
<dbReference type="SUPFAM" id="SSF53474">
    <property type="entry name" value="alpha/beta-Hydrolases"/>
    <property type="match status" value="1"/>
</dbReference>
<dbReference type="Proteomes" id="UP001597375">
    <property type="component" value="Unassembled WGS sequence"/>
</dbReference>
<dbReference type="EMBL" id="JBHUIT010000002">
    <property type="protein sequence ID" value="MFD2255695.1"/>
    <property type="molecule type" value="Genomic_DNA"/>
</dbReference>
<dbReference type="GO" id="GO:0016787">
    <property type="term" value="F:hydrolase activity"/>
    <property type="evidence" value="ECO:0007669"/>
    <property type="project" value="UniProtKB-KW"/>
</dbReference>
<dbReference type="Pfam" id="PF20434">
    <property type="entry name" value="BD-FAE"/>
    <property type="match status" value="1"/>
</dbReference>
<evidence type="ECO:0000256" key="1">
    <source>
        <dbReference type="ARBA" id="ARBA00022801"/>
    </source>
</evidence>
<evidence type="ECO:0000259" key="3">
    <source>
        <dbReference type="Pfam" id="PF20434"/>
    </source>
</evidence>
<evidence type="ECO:0000256" key="2">
    <source>
        <dbReference type="SAM" id="SignalP"/>
    </source>
</evidence>